<name>A0ABQ8RA83_FUSEQ</name>
<reference evidence="1" key="1">
    <citation type="submission" date="2022-09" db="EMBL/GenBank/DDBJ databases">
        <title>Fusarium specimens isolated from Avocado Roots.</title>
        <authorList>
            <person name="Stajich J."/>
            <person name="Roper C."/>
            <person name="Heimlech-Rivalta G."/>
        </authorList>
    </citation>
    <scope>NUCLEOTIDE SEQUENCE</scope>
    <source>
        <strain evidence="1">CF00095</strain>
    </source>
</reference>
<sequence length="64" mass="6918">MARIPWNCSLHRQSGQVCVGSPTLLGGADVREGLVSPSDVSEGKYTRESVSDTHQYAWLGPSNE</sequence>
<dbReference type="Proteomes" id="UP001152024">
    <property type="component" value="Unassembled WGS sequence"/>
</dbReference>
<proteinExistence type="predicted"/>
<protein>
    <submittedName>
        <fullName evidence="1">Uncharacterized protein</fullName>
    </submittedName>
</protein>
<dbReference type="EMBL" id="JAOQBH010000010">
    <property type="protein sequence ID" value="KAJ4130170.1"/>
    <property type="molecule type" value="Genomic_DNA"/>
</dbReference>
<gene>
    <name evidence="1" type="ORF">NW768_007152</name>
</gene>
<organism evidence="1 2">
    <name type="scientific">Fusarium equiseti</name>
    <name type="common">Fusarium scirpi</name>
    <dbReference type="NCBI Taxonomy" id="61235"/>
    <lineage>
        <taxon>Eukaryota</taxon>
        <taxon>Fungi</taxon>
        <taxon>Dikarya</taxon>
        <taxon>Ascomycota</taxon>
        <taxon>Pezizomycotina</taxon>
        <taxon>Sordariomycetes</taxon>
        <taxon>Hypocreomycetidae</taxon>
        <taxon>Hypocreales</taxon>
        <taxon>Nectriaceae</taxon>
        <taxon>Fusarium</taxon>
        <taxon>Fusarium incarnatum-equiseti species complex</taxon>
    </lineage>
</organism>
<accession>A0ABQ8RA83</accession>
<evidence type="ECO:0000313" key="2">
    <source>
        <dbReference type="Proteomes" id="UP001152024"/>
    </source>
</evidence>
<keyword evidence="2" id="KW-1185">Reference proteome</keyword>
<evidence type="ECO:0000313" key="1">
    <source>
        <dbReference type="EMBL" id="KAJ4130170.1"/>
    </source>
</evidence>
<comment type="caution">
    <text evidence="1">The sequence shown here is derived from an EMBL/GenBank/DDBJ whole genome shotgun (WGS) entry which is preliminary data.</text>
</comment>